<name>A0A239GE93_9RHOB</name>
<dbReference type="AlphaFoldDB" id="A0A239GE93"/>
<accession>A0A239GE93</accession>
<sequence>MKLCLIGDSHAAMLIAAHRQNPADDALTVFAKPGLVAEDIALTGPLLHAVSADMHARLAAMGTPDTLDLADFDAVVIAGLVPSAFAAVRLQQAHSVSGWPSGEISVAKALTDMPAAKTLPLMSRAAYVAALTALSQTSLAARIASAAPCPVIVVAQPFPSDALLDKDGTYPIMRRLLRQGDGTALAADLITAHRAGLGALAGTTYLPQPADTLSHGCLTQAVFMRGGPRLSDGSRQDSDDVLHGNAALGARLLSDLRTRLARPVQTTSNP</sequence>
<proteinExistence type="predicted"/>
<reference evidence="1 2" key="1">
    <citation type="submission" date="2017-06" db="EMBL/GenBank/DDBJ databases">
        <authorList>
            <person name="Kim H.J."/>
            <person name="Triplett B.A."/>
        </authorList>
    </citation>
    <scope>NUCLEOTIDE SEQUENCE [LARGE SCALE GENOMIC DNA]</scope>
    <source>
        <strain evidence="1 2">DSM 11445</strain>
    </source>
</reference>
<evidence type="ECO:0000313" key="2">
    <source>
        <dbReference type="Proteomes" id="UP000198440"/>
    </source>
</evidence>
<evidence type="ECO:0000313" key="1">
    <source>
        <dbReference type="EMBL" id="SNS67459.1"/>
    </source>
</evidence>
<dbReference type="Proteomes" id="UP000198440">
    <property type="component" value="Unassembled WGS sequence"/>
</dbReference>
<dbReference type="EMBL" id="FZON01000026">
    <property type="protein sequence ID" value="SNS67459.1"/>
    <property type="molecule type" value="Genomic_DNA"/>
</dbReference>
<dbReference type="RefSeq" id="WP_089278468.1">
    <property type="nucleotide sequence ID" value="NZ_FZON01000026.1"/>
</dbReference>
<gene>
    <name evidence="1" type="ORF">SAMN04488078_10264</name>
</gene>
<protein>
    <submittedName>
        <fullName evidence="1">Uncharacterized protein</fullName>
    </submittedName>
</protein>
<dbReference type="OrthoDB" id="6174477at2"/>
<organism evidence="1 2">
    <name type="scientific">Antarctobacter heliothermus</name>
    <dbReference type="NCBI Taxonomy" id="74033"/>
    <lineage>
        <taxon>Bacteria</taxon>
        <taxon>Pseudomonadati</taxon>
        <taxon>Pseudomonadota</taxon>
        <taxon>Alphaproteobacteria</taxon>
        <taxon>Rhodobacterales</taxon>
        <taxon>Roseobacteraceae</taxon>
        <taxon>Antarctobacter</taxon>
    </lineage>
</organism>